<evidence type="ECO:0000259" key="2">
    <source>
        <dbReference type="Pfam" id="PF14504"/>
    </source>
</evidence>
<dbReference type="Gene3D" id="3.40.33.10">
    <property type="entry name" value="CAP"/>
    <property type="match status" value="1"/>
</dbReference>
<dbReference type="PANTHER" id="PTHR31157:SF26">
    <property type="entry name" value="SCP-LIKE EXTRACELLULAR PROTEIN"/>
    <property type="match status" value="1"/>
</dbReference>
<dbReference type="RefSeq" id="WP_230496914.1">
    <property type="nucleotide sequence ID" value="NZ_CAKJTG010000011.1"/>
</dbReference>
<sequence length="326" mass="37975">MLIQNKNKTEVDHSIINEKKGVTNYITQKRPSEGISFFIGKDINVLENQLGRPARIDPSYYGYMWYIYNVDHNRYLQVGVENGKVVTIYAIGNDLEVAPFRIGQSIEEIFSTVFIETNIDIELENSSYRFELNDTDVNMRPLIQLGDIFAILYFDKFTGTLSSIRFLDATTLIKQRPYELVYRGELIEAKEIEDFEWTLIEKATEQQIFDLTNILRLRHQLDPVQWDEKISEVAFGHSKDMFETENFSHTSEKFGELSDRLEVADVFYQLAGENIAANYIDGPAVVEGWLNSKGHRETLLNNEYTHLGVGVYHKYFTQNFIQRWDE</sequence>
<dbReference type="InterPro" id="IPR014044">
    <property type="entry name" value="CAP_dom"/>
</dbReference>
<organism evidence="3 4">
    <name type="scientific">Pseudoneobacillus rhizosphaerae</name>
    <dbReference type="NCBI Taxonomy" id="2880968"/>
    <lineage>
        <taxon>Bacteria</taxon>
        <taxon>Bacillati</taxon>
        <taxon>Bacillota</taxon>
        <taxon>Bacilli</taxon>
        <taxon>Bacillales</taxon>
        <taxon>Bacillaceae</taxon>
        <taxon>Pseudoneobacillus</taxon>
    </lineage>
</organism>
<evidence type="ECO:0000313" key="3">
    <source>
        <dbReference type="EMBL" id="CAG9608672.1"/>
    </source>
</evidence>
<gene>
    <name evidence="3" type="ORF">NEOCIP111885_02389</name>
</gene>
<dbReference type="Pfam" id="PF14504">
    <property type="entry name" value="CAP_assoc_N"/>
    <property type="match status" value="1"/>
</dbReference>
<evidence type="ECO:0000259" key="1">
    <source>
        <dbReference type="Pfam" id="PF00188"/>
    </source>
</evidence>
<dbReference type="SUPFAM" id="SSF55797">
    <property type="entry name" value="PR-1-like"/>
    <property type="match status" value="1"/>
</dbReference>
<keyword evidence="4" id="KW-1185">Reference proteome</keyword>
<reference evidence="3" key="1">
    <citation type="submission" date="2021-10" db="EMBL/GenBank/DDBJ databases">
        <authorList>
            <person name="Criscuolo A."/>
        </authorList>
    </citation>
    <scope>NUCLEOTIDE SEQUENCE</scope>
    <source>
        <strain evidence="3">CIP111885</strain>
    </source>
</reference>
<proteinExistence type="predicted"/>
<dbReference type="CDD" id="cd05379">
    <property type="entry name" value="CAP_bacterial"/>
    <property type="match status" value="1"/>
</dbReference>
<evidence type="ECO:0008006" key="5">
    <source>
        <dbReference type="Google" id="ProtNLM"/>
    </source>
</evidence>
<dbReference type="PANTHER" id="PTHR31157">
    <property type="entry name" value="SCP DOMAIN-CONTAINING PROTEIN"/>
    <property type="match status" value="1"/>
</dbReference>
<accession>A0A9C7LAP1</accession>
<dbReference type="EMBL" id="CAKJTG010000011">
    <property type="protein sequence ID" value="CAG9608672.1"/>
    <property type="molecule type" value="Genomic_DNA"/>
</dbReference>
<protein>
    <recommendedName>
        <fullName evidence="5">CAP domain-containing protein</fullName>
    </recommendedName>
</protein>
<name>A0A9C7LAP1_9BACI</name>
<dbReference type="Pfam" id="PF00188">
    <property type="entry name" value="CAP"/>
    <property type="match status" value="1"/>
</dbReference>
<feature type="domain" description="SCP" evidence="1">
    <location>
        <begin position="209"/>
        <end position="318"/>
    </location>
</feature>
<dbReference type="AlphaFoldDB" id="A0A9C7LAP1"/>
<dbReference type="Proteomes" id="UP000789845">
    <property type="component" value="Unassembled WGS sequence"/>
</dbReference>
<evidence type="ECO:0000313" key="4">
    <source>
        <dbReference type="Proteomes" id="UP000789845"/>
    </source>
</evidence>
<dbReference type="InterPro" id="IPR035940">
    <property type="entry name" value="CAP_sf"/>
</dbReference>
<feature type="domain" description="CAP-associated" evidence="2">
    <location>
        <begin position="39"/>
        <end position="178"/>
    </location>
</feature>
<dbReference type="InterPro" id="IPR029410">
    <property type="entry name" value="CAP_assoc"/>
</dbReference>
<comment type="caution">
    <text evidence="3">The sequence shown here is derived from an EMBL/GenBank/DDBJ whole genome shotgun (WGS) entry which is preliminary data.</text>
</comment>